<evidence type="ECO:0000313" key="2">
    <source>
        <dbReference type="Proteomes" id="UP000219338"/>
    </source>
</evidence>
<gene>
    <name evidence="1" type="ORF">ARMOST_19201</name>
</gene>
<organism evidence="1 2">
    <name type="scientific">Armillaria ostoyae</name>
    <name type="common">Armillaria root rot fungus</name>
    <dbReference type="NCBI Taxonomy" id="47428"/>
    <lineage>
        <taxon>Eukaryota</taxon>
        <taxon>Fungi</taxon>
        <taxon>Dikarya</taxon>
        <taxon>Basidiomycota</taxon>
        <taxon>Agaricomycotina</taxon>
        <taxon>Agaricomycetes</taxon>
        <taxon>Agaricomycetidae</taxon>
        <taxon>Agaricales</taxon>
        <taxon>Marasmiineae</taxon>
        <taxon>Physalacriaceae</taxon>
        <taxon>Armillaria</taxon>
    </lineage>
</organism>
<dbReference type="EMBL" id="FUEG01000030">
    <property type="protein sequence ID" value="SJL15697.1"/>
    <property type="molecule type" value="Genomic_DNA"/>
</dbReference>
<name>A0A284S3Z8_ARMOS</name>
<dbReference type="AlphaFoldDB" id="A0A284S3Z8"/>
<proteinExistence type="predicted"/>
<accession>A0A284S3Z8</accession>
<evidence type="ECO:0000313" key="1">
    <source>
        <dbReference type="EMBL" id="SJL15697.1"/>
    </source>
</evidence>
<dbReference type="Proteomes" id="UP000219338">
    <property type="component" value="Unassembled WGS sequence"/>
</dbReference>
<keyword evidence="2" id="KW-1185">Reference proteome</keyword>
<reference evidence="2" key="1">
    <citation type="journal article" date="2017" name="Nat. Ecol. Evol.">
        <title>Genome expansion and lineage-specific genetic innovations in the forest pathogenic fungi Armillaria.</title>
        <authorList>
            <person name="Sipos G."/>
            <person name="Prasanna A.N."/>
            <person name="Walter M.C."/>
            <person name="O'Connor E."/>
            <person name="Balint B."/>
            <person name="Krizsan K."/>
            <person name="Kiss B."/>
            <person name="Hess J."/>
            <person name="Varga T."/>
            <person name="Slot J."/>
            <person name="Riley R."/>
            <person name="Boka B."/>
            <person name="Rigling D."/>
            <person name="Barry K."/>
            <person name="Lee J."/>
            <person name="Mihaltcheva S."/>
            <person name="LaButti K."/>
            <person name="Lipzen A."/>
            <person name="Waldron R."/>
            <person name="Moloney N.M."/>
            <person name="Sperisen C."/>
            <person name="Kredics L."/>
            <person name="Vagvoelgyi C."/>
            <person name="Patrignani A."/>
            <person name="Fitzpatrick D."/>
            <person name="Nagy I."/>
            <person name="Doyle S."/>
            <person name="Anderson J.B."/>
            <person name="Grigoriev I.V."/>
            <person name="Gueldener U."/>
            <person name="Muensterkoetter M."/>
            <person name="Nagy L.G."/>
        </authorList>
    </citation>
    <scope>NUCLEOTIDE SEQUENCE [LARGE SCALE GENOMIC DNA]</scope>
    <source>
        <strain evidence="2">C18/9</strain>
    </source>
</reference>
<protein>
    <submittedName>
        <fullName evidence="1">Uncharacterized protein</fullName>
    </submittedName>
</protein>
<sequence>MNVYYGVYMYYKHFFDTDWKQSCCHRCMPFNTSISLRSGILNFESPSSIPILSRCSALGSRGKRMHAGIYMRLWRYKQWNSPFQAAVPLADIASSFTVLQETDTLLILVLFLA</sequence>